<sequence length="74" mass="8046">MQKNISKRNKDRLRTVFLPYSGEVSSVSSGTSANNVHRSSSVGPDFSLPIRYPPNHGRVIISRGSDSVASLKSD</sequence>
<feature type="compositionally biased region" description="Polar residues" evidence="1">
    <location>
        <begin position="33"/>
        <end position="42"/>
    </location>
</feature>
<evidence type="ECO:0000256" key="1">
    <source>
        <dbReference type="SAM" id="MobiDB-lite"/>
    </source>
</evidence>
<feature type="region of interest" description="Disordered" evidence="1">
    <location>
        <begin position="24"/>
        <end position="49"/>
    </location>
</feature>
<dbReference type="EMBL" id="NPDT01000001">
    <property type="protein sequence ID" value="PJZ67293.1"/>
    <property type="molecule type" value="Genomic_DNA"/>
</dbReference>
<organism evidence="2 3">
    <name type="scientific">Leptospira wolffii</name>
    <dbReference type="NCBI Taxonomy" id="409998"/>
    <lineage>
        <taxon>Bacteria</taxon>
        <taxon>Pseudomonadati</taxon>
        <taxon>Spirochaetota</taxon>
        <taxon>Spirochaetia</taxon>
        <taxon>Leptospirales</taxon>
        <taxon>Leptospiraceae</taxon>
        <taxon>Leptospira</taxon>
    </lineage>
</organism>
<protein>
    <submittedName>
        <fullName evidence="2">Uncharacterized protein</fullName>
    </submittedName>
</protein>
<evidence type="ECO:0000313" key="2">
    <source>
        <dbReference type="EMBL" id="PJZ67293.1"/>
    </source>
</evidence>
<gene>
    <name evidence="2" type="ORF">CH371_04410</name>
</gene>
<proteinExistence type="predicted"/>
<reference evidence="2 3" key="1">
    <citation type="submission" date="2017-07" db="EMBL/GenBank/DDBJ databases">
        <title>Leptospira spp. isolated from tropical soils.</title>
        <authorList>
            <person name="Thibeaux R."/>
            <person name="Iraola G."/>
            <person name="Ferres I."/>
            <person name="Bierque E."/>
            <person name="Girault D."/>
            <person name="Soupe-Gilbert M.-E."/>
            <person name="Picardeau M."/>
            <person name="Goarant C."/>
        </authorList>
    </citation>
    <scope>NUCLEOTIDE SEQUENCE [LARGE SCALE GENOMIC DNA]</scope>
    <source>
        <strain evidence="2 3">FH2-C-A2</strain>
    </source>
</reference>
<comment type="caution">
    <text evidence="2">The sequence shown here is derived from an EMBL/GenBank/DDBJ whole genome shotgun (WGS) entry which is preliminary data.</text>
</comment>
<accession>A0A2M9ZFV3</accession>
<evidence type="ECO:0000313" key="3">
    <source>
        <dbReference type="Proteomes" id="UP000231912"/>
    </source>
</evidence>
<name>A0A2M9ZFV3_9LEPT</name>
<dbReference type="Proteomes" id="UP000231912">
    <property type="component" value="Unassembled WGS sequence"/>
</dbReference>
<dbReference type="AlphaFoldDB" id="A0A2M9ZFV3"/>